<feature type="compositionally biased region" description="Basic and acidic residues" evidence="1">
    <location>
        <begin position="362"/>
        <end position="377"/>
    </location>
</feature>
<dbReference type="InterPro" id="IPR013783">
    <property type="entry name" value="Ig-like_fold"/>
</dbReference>
<dbReference type="KEGG" id="acan:ACA1_013340"/>
<name>L8HGJ7_ACACF</name>
<dbReference type="GeneID" id="14925401"/>
<feature type="compositionally biased region" description="Acidic residues" evidence="1">
    <location>
        <begin position="157"/>
        <end position="177"/>
    </location>
</feature>
<feature type="region of interest" description="Disordered" evidence="1">
    <location>
        <begin position="97"/>
        <end position="382"/>
    </location>
</feature>
<dbReference type="PROSITE" id="PS50003">
    <property type="entry name" value="PH_DOMAIN"/>
    <property type="match status" value="1"/>
</dbReference>
<dbReference type="Pfam" id="PF00169">
    <property type="entry name" value="PH"/>
    <property type="match status" value="1"/>
</dbReference>
<gene>
    <name evidence="3" type="ORF">ACA1_013340</name>
</gene>
<dbReference type="InterPro" id="IPR051707">
    <property type="entry name" value="PI-Interact_SigTrans_Reg"/>
</dbReference>
<evidence type="ECO:0000259" key="2">
    <source>
        <dbReference type="PROSITE" id="PS50003"/>
    </source>
</evidence>
<dbReference type="SUPFAM" id="SSF50729">
    <property type="entry name" value="PH domain-like"/>
    <property type="match status" value="1"/>
</dbReference>
<evidence type="ECO:0000313" key="3">
    <source>
        <dbReference type="EMBL" id="ELR24372.1"/>
    </source>
</evidence>
<dbReference type="PANTHER" id="PTHR14336">
    <property type="entry name" value="TANDEM PH DOMAIN CONTAINING PROTEIN"/>
    <property type="match status" value="1"/>
</dbReference>
<feature type="domain" description="PH" evidence="2">
    <location>
        <begin position="489"/>
        <end position="586"/>
    </location>
</feature>
<dbReference type="InterPro" id="IPR001849">
    <property type="entry name" value="PH_domain"/>
</dbReference>
<dbReference type="Gene3D" id="2.30.29.30">
    <property type="entry name" value="Pleckstrin-homology domain (PH domain)/Phosphotyrosine-binding domain (PTB)"/>
    <property type="match status" value="1"/>
</dbReference>
<feature type="compositionally biased region" description="Basic residues" evidence="1">
    <location>
        <begin position="106"/>
        <end position="121"/>
    </location>
</feature>
<organism evidence="3 4">
    <name type="scientific">Acanthamoeba castellanii (strain ATCC 30010 / Neff)</name>
    <dbReference type="NCBI Taxonomy" id="1257118"/>
    <lineage>
        <taxon>Eukaryota</taxon>
        <taxon>Amoebozoa</taxon>
        <taxon>Discosea</taxon>
        <taxon>Longamoebia</taxon>
        <taxon>Centramoebida</taxon>
        <taxon>Acanthamoebidae</taxon>
        <taxon>Acanthamoeba</taxon>
    </lineage>
</organism>
<accession>L8HGJ7</accession>
<feature type="compositionally biased region" description="Low complexity" evidence="1">
    <location>
        <begin position="246"/>
        <end position="269"/>
    </location>
</feature>
<dbReference type="SMART" id="SM00233">
    <property type="entry name" value="PH"/>
    <property type="match status" value="1"/>
</dbReference>
<dbReference type="Gene3D" id="2.60.40.10">
    <property type="entry name" value="Immunoglobulins"/>
    <property type="match status" value="1"/>
</dbReference>
<evidence type="ECO:0000313" key="4">
    <source>
        <dbReference type="Proteomes" id="UP000011083"/>
    </source>
</evidence>
<dbReference type="InterPro" id="IPR011993">
    <property type="entry name" value="PH-like_dom_sf"/>
</dbReference>
<reference evidence="3 4" key="1">
    <citation type="journal article" date="2013" name="Genome Biol.">
        <title>Genome of Acanthamoeba castellanii highlights extensive lateral gene transfer and early evolution of tyrosine kinase signaling.</title>
        <authorList>
            <person name="Clarke M."/>
            <person name="Lohan A.J."/>
            <person name="Liu B."/>
            <person name="Lagkouvardos I."/>
            <person name="Roy S."/>
            <person name="Zafar N."/>
            <person name="Bertelli C."/>
            <person name="Schilde C."/>
            <person name="Kianianmomeni A."/>
            <person name="Burglin T.R."/>
            <person name="Frech C."/>
            <person name="Turcotte B."/>
            <person name="Kopec K.O."/>
            <person name="Synnott J.M."/>
            <person name="Choo C."/>
            <person name="Paponov I."/>
            <person name="Finkler A."/>
            <person name="Soon Heng Tan C."/>
            <person name="Hutchins A.P."/>
            <person name="Weinmeier T."/>
            <person name="Rattei T."/>
            <person name="Chu J.S."/>
            <person name="Gimenez G."/>
            <person name="Irimia M."/>
            <person name="Rigden D.J."/>
            <person name="Fitzpatrick D.A."/>
            <person name="Lorenzo-Morales J."/>
            <person name="Bateman A."/>
            <person name="Chiu C.H."/>
            <person name="Tang P."/>
            <person name="Hegemann P."/>
            <person name="Fromm H."/>
            <person name="Raoult D."/>
            <person name="Greub G."/>
            <person name="Miranda-Saavedra D."/>
            <person name="Chen N."/>
            <person name="Nash P."/>
            <person name="Ginger M.L."/>
            <person name="Horn M."/>
            <person name="Schaap P."/>
            <person name="Caler L."/>
            <person name="Loftus B."/>
        </authorList>
    </citation>
    <scope>NUCLEOTIDE SEQUENCE [LARGE SCALE GENOMIC DNA]</scope>
    <source>
        <strain evidence="3 4">Neff</strain>
    </source>
</reference>
<dbReference type="Proteomes" id="UP000011083">
    <property type="component" value="Unassembled WGS sequence"/>
</dbReference>
<dbReference type="FunFam" id="2.30.29.30:FF:000286">
    <property type="entry name" value="PH-protein kinase domain containing protein"/>
    <property type="match status" value="1"/>
</dbReference>
<dbReference type="GO" id="GO:0005547">
    <property type="term" value="F:phosphatidylinositol-3,4,5-trisphosphate binding"/>
    <property type="evidence" value="ECO:0007669"/>
    <property type="project" value="UniProtKB-ARBA"/>
</dbReference>
<proteinExistence type="predicted"/>
<sequence>MQPAVYHFKFWADGIYYQHPGCPLPDNFPDDFVVSFNLQFVCKRIRPEHVKKLMHKYAVKTWVRHAAKRGFGPKRSSDRSGGRHGLKALTQSLKKVPVAEFERQQPHQKKRIISLRRKKSKKKDERAVAATAAASGASPKPRSGSRVQPRREGPSLCEEEDIDTASSITDDEGDDDENLPRDDLLSSEGVNDAEASPPPQQQPLEDLTNDDSPGDNLNQAAKRRTLFAATIEEDDSDNGAEEKFYSDSSYYSSSEDSDATDSGSDSAGSDNEDADEKSEAEKNEDEADVTVSECDDKDDEGEAASEAETTEYEDDGDEGEEGERPNAGGKADSENKNKEKRRRRGEKALSASERREKRRTRRRDELEQREEEKEGKRQRMKRGPLVRLHPKTVLPVTFFWPGPAHSVKLIYKSYFHAKWKSKAMQPCSPSSSRWSVRITLLPGIYQTCYLIDGEHYYASLTRRVVDPQHVLSDCNLYRIDVDTKPWLEATKKRGHLIKQGGRIKTWKHRYTTLQHHEIHYFRDDKEEEPINVIPLSSVEGEIEASELAGKKRACFHLHTPGRTYVFSSASQEEIEDWVRCINRSAFMHKNWERVLAHYRPPPATYHNTV</sequence>
<feature type="compositionally biased region" description="Low complexity" evidence="1">
    <location>
        <begin position="128"/>
        <end position="137"/>
    </location>
</feature>
<dbReference type="AlphaFoldDB" id="L8HGJ7"/>
<dbReference type="RefSeq" id="XP_004354069.1">
    <property type="nucleotide sequence ID" value="XM_004354017.1"/>
</dbReference>
<dbReference type="OrthoDB" id="2157866at2759"/>
<protein>
    <submittedName>
        <fullName evidence="3">PH domain containing protein</fullName>
    </submittedName>
</protein>
<dbReference type="EMBL" id="KB007829">
    <property type="protein sequence ID" value="ELR24372.1"/>
    <property type="molecule type" value="Genomic_DNA"/>
</dbReference>
<evidence type="ECO:0000256" key="1">
    <source>
        <dbReference type="SAM" id="MobiDB-lite"/>
    </source>
</evidence>
<feature type="compositionally biased region" description="Acidic residues" evidence="1">
    <location>
        <begin position="270"/>
        <end position="321"/>
    </location>
</feature>
<dbReference type="VEuPathDB" id="AmoebaDB:ACA1_013340"/>
<keyword evidence="4" id="KW-1185">Reference proteome</keyword>